<evidence type="ECO:0000256" key="2">
    <source>
        <dbReference type="ARBA" id="ARBA00023015"/>
    </source>
</evidence>
<name>A0A9J6EWR8_RHIMP</name>
<feature type="region of interest" description="Disordered" evidence="6">
    <location>
        <begin position="1196"/>
        <end position="1219"/>
    </location>
</feature>
<proteinExistence type="predicted"/>
<evidence type="ECO:0000256" key="6">
    <source>
        <dbReference type="SAM" id="MobiDB-lite"/>
    </source>
</evidence>
<feature type="compositionally biased region" description="Acidic residues" evidence="6">
    <location>
        <begin position="1104"/>
        <end position="1119"/>
    </location>
</feature>
<feature type="region of interest" description="Disordered" evidence="6">
    <location>
        <begin position="562"/>
        <end position="581"/>
    </location>
</feature>
<dbReference type="Gene3D" id="1.20.1160.11">
    <property type="entry name" value="Paired amphipathic helix"/>
    <property type="match status" value="1"/>
</dbReference>
<keyword evidence="2" id="KW-0805">Transcription regulation</keyword>
<reference evidence="7" key="2">
    <citation type="submission" date="2021-09" db="EMBL/GenBank/DDBJ databases">
        <authorList>
            <person name="Jia N."/>
            <person name="Wang J."/>
            <person name="Shi W."/>
            <person name="Du L."/>
            <person name="Sun Y."/>
            <person name="Zhan W."/>
            <person name="Jiang J."/>
            <person name="Wang Q."/>
            <person name="Zhang B."/>
            <person name="Ji P."/>
            <person name="Sakyi L.B."/>
            <person name="Cui X."/>
            <person name="Yuan T."/>
            <person name="Jiang B."/>
            <person name="Yang W."/>
            <person name="Lam T.T.-Y."/>
            <person name="Chang Q."/>
            <person name="Ding S."/>
            <person name="Wang X."/>
            <person name="Zhu J."/>
            <person name="Ruan X."/>
            <person name="Zhao L."/>
            <person name="Wei J."/>
            <person name="Que T."/>
            <person name="Du C."/>
            <person name="Cheng J."/>
            <person name="Dai P."/>
            <person name="Han X."/>
            <person name="Huang E."/>
            <person name="Gao Y."/>
            <person name="Liu J."/>
            <person name="Shao H."/>
            <person name="Ye R."/>
            <person name="Li L."/>
            <person name="Wei W."/>
            <person name="Wang X."/>
            <person name="Wang C."/>
            <person name="Huo Q."/>
            <person name="Li W."/>
            <person name="Guo W."/>
            <person name="Chen H."/>
            <person name="Chen S."/>
            <person name="Zhou L."/>
            <person name="Zhou L."/>
            <person name="Ni X."/>
            <person name="Tian J."/>
            <person name="Zhou Y."/>
            <person name="Sheng Y."/>
            <person name="Liu T."/>
            <person name="Pan Y."/>
            <person name="Xia L."/>
            <person name="Li J."/>
            <person name="Zhao F."/>
            <person name="Cao W."/>
        </authorList>
    </citation>
    <scope>NUCLEOTIDE SEQUENCE</scope>
    <source>
        <strain evidence="7">Rmic-2018</strain>
        <tissue evidence="7">Larvae</tissue>
    </source>
</reference>
<feature type="region of interest" description="Disordered" evidence="6">
    <location>
        <begin position="832"/>
        <end position="891"/>
    </location>
</feature>
<evidence type="ECO:0008006" key="9">
    <source>
        <dbReference type="Google" id="ProtNLM"/>
    </source>
</evidence>
<feature type="region of interest" description="Disordered" evidence="6">
    <location>
        <begin position="245"/>
        <end position="325"/>
    </location>
</feature>
<comment type="caution">
    <text evidence="7">The sequence shown here is derived from an EMBL/GenBank/DDBJ whole genome shotgun (WGS) entry which is preliminary data.</text>
</comment>
<dbReference type="PANTHER" id="PTHR16088:SF3">
    <property type="entry name" value="GON-4-LIKE PROTEIN"/>
    <property type="match status" value="1"/>
</dbReference>
<feature type="region of interest" description="Disordered" evidence="6">
    <location>
        <begin position="109"/>
        <end position="156"/>
    </location>
</feature>
<feature type="region of interest" description="Disordered" evidence="6">
    <location>
        <begin position="1104"/>
        <end position="1157"/>
    </location>
</feature>
<evidence type="ECO:0000256" key="5">
    <source>
        <dbReference type="PROSITE-ProRule" id="PRU00810"/>
    </source>
</evidence>
<dbReference type="InterPro" id="IPR036600">
    <property type="entry name" value="PAH_sf"/>
</dbReference>
<dbReference type="GO" id="GO:0005634">
    <property type="term" value="C:nucleus"/>
    <property type="evidence" value="ECO:0007669"/>
    <property type="project" value="UniProtKB-SubCell"/>
</dbReference>
<dbReference type="VEuPathDB" id="VectorBase:LOC119167239"/>
<dbReference type="PROSITE" id="PS51477">
    <property type="entry name" value="PAH"/>
    <property type="match status" value="1"/>
</dbReference>
<keyword evidence="8" id="KW-1185">Reference proteome</keyword>
<evidence type="ECO:0000313" key="7">
    <source>
        <dbReference type="EMBL" id="KAH8038668.1"/>
    </source>
</evidence>
<evidence type="ECO:0000256" key="4">
    <source>
        <dbReference type="ARBA" id="ARBA00023242"/>
    </source>
</evidence>
<sequence>MPNSDDRPRRSTTGGPSTPGDSQVESLLPETPERPLTPDAYRRTPALDSAQLVICEQNASTVSDAPPDAEYVCIPSSDGEYRLQEITLEASSPQQDADGGLAAAPADTALESGPADATGEATTSTGQRGKRPREERKGKKKPKKPRTAPVQEPCETDLDKFLEDTAEKNNLTVTNVKNIIRRVVSNSRVLAMLQNTMISHVAAEEMGTDLSSLPYEPKFTRAKAREIMEKQPHLLWQVSPMKLSAPSGSQQLLQHEFPDESSSDEEYHPASEESEDDITEPPSSVASSVPFSPPASDAVQESPEKQDPSDAGAESGIAERTRSKLPLHDTPLECIEAQFIAPDITTDMYDTECDDEEWKEFLVSLVKPFEQEDNHEDDVEDPEYTVQDEEEENFDSWDVRNDQAVRIPQQEVSDLMTELMQAATRELLDNEEEEDALLVAVKPSPAKSATASAASLVEQSEADIFQEATESVQDEIFAQPTPRQIQQLEEQMRMHVQLLAQMCLLCSNNEHLSKNFDMAKTLLKELGIFASRPLPPPKKQSLFNTCNLPQAIRMLESLPQRPPVATPVKGTSNSARKKKMRGQVPSHARDILLDSPVFIYPDLLPTSRMYSPLHDPFKKVIFFPSEDHLLALGLEQFVPPRSCSFSSAYLRLIRTFLLPVKTEIQIKVHVKNIIYKKIGVGNPIKYWHIHKVAPPLVWEPHPIELRSLVPPSKRPLEILPMWMVMQLSLRPTRRVTPPLSGTPTPPPPIRPASSTPPTAATVVCPSSGLLAIGSTVVVSPATATAPATLTVVSPTTPRHTVVSPLKQISPILKKYSQYGRKILLKTPVKKRLSYEKEPAPSASTAPVQNSSALPERTSSADAVSQPADTSARAPRKETLPAAASEEAEDNEGDLAALMAASSTILRRKQALSRKRSRQQKDAEATLPLLVPGLVDSDPLKDERENQFTQQYLNRVQEALKDDEARHKKFIDLMKTAHCDQVNPVELYKNIEELLHDHQDLVDDFVGFLLPEQALQCGKLLQYLNFRKIQLFLRKLEVHLGQQPQQLQRLMRSLHQLQRQSELTAETIFSVLQPLLRGQSHLIDELQQLLPSQGVPDSLMEDFEEVTLPEEEEEEDEEEGAAGSPGGAGSSCEELTLSPPRDTPGTPQCPCTCHQRSTDPRFLSRTRHCTRCGIKFLDGRVFLQTGKVLRPARVTIGRPQSPEMDSNTSESQMSEKHAEVTSRFQELIRLFEASKSDDEADS</sequence>
<evidence type="ECO:0000256" key="1">
    <source>
        <dbReference type="ARBA" id="ARBA00004123"/>
    </source>
</evidence>
<evidence type="ECO:0000256" key="3">
    <source>
        <dbReference type="ARBA" id="ARBA00023163"/>
    </source>
</evidence>
<dbReference type="Proteomes" id="UP000821866">
    <property type="component" value="Chromosome 1"/>
</dbReference>
<dbReference type="EMBL" id="JABSTU010000001">
    <property type="protein sequence ID" value="KAH8038668.1"/>
    <property type="molecule type" value="Genomic_DNA"/>
</dbReference>
<feature type="compositionally biased region" description="Polar residues" evidence="6">
    <location>
        <begin position="841"/>
        <end position="868"/>
    </location>
</feature>
<dbReference type="Pfam" id="PF02671">
    <property type="entry name" value="PAH"/>
    <property type="match status" value="1"/>
</dbReference>
<feature type="compositionally biased region" description="Low complexity" evidence="6">
    <location>
        <begin position="281"/>
        <end position="299"/>
    </location>
</feature>
<dbReference type="PANTHER" id="PTHR16088">
    <property type="entry name" value="YY1 ASSOCIATED PROTEIN-RELATED"/>
    <property type="match status" value="1"/>
</dbReference>
<feature type="region of interest" description="Disordered" evidence="6">
    <location>
        <begin position="734"/>
        <end position="758"/>
    </location>
</feature>
<keyword evidence="4 5" id="KW-0539">Nucleus</keyword>
<gene>
    <name evidence="7" type="ORF">HPB51_002812</name>
</gene>
<feature type="region of interest" description="Disordered" evidence="6">
    <location>
        <begin position="1"/>
        <end position="44"/>
    </location>
</feature>
<accession>A0A9J6EWR8</accession>
<protein>
    <recommendedName>
        <fullName evidence="9">GON-4-like protein</fullName>
    </recommendedName>
</protein>
<dbReference type="GO" id="GO:0003712">
    <property type="term" value="F:transcription coregulator activity"/>
    <property type="evidence" value="ECO:0007669"/>
    <property type="project" value="TreeGrafter"/>
</dbReference>
<dbReference type="InterPro" id="IPR003822">
    <property type="entry name" value="PAH"/>
</dbReference>
<reference evidence="7" key="1">
    <citation type="journal article" date="2020" name="Cell">
        <title>Large-Scale Comparative Analyses of Tick Genomes Elucidate Their Genetic Diversity and Vector Capacities.</title>
        <authorList>
            <consortium name="Tick Genome and Microbiome Consortium (TIGMIC)"/>
            <person name="Jia N."/>
            <person name="Wang J."/>
            <person name="Shi W."/>
            <person name="Du L."/>
            <person name="Sun Y."/>
            <person name="Zhan W."/>
            <person name="Jiang J.F."/>
            <person name="Wang Q."/>
            <person name="Zhang B."/>
            <person name="Ji P."/>
            <person name="Bell-Sakyi L."/>
            <person name="Cui X.M."/>
            <person name="Yuan T.T."/>
            <person name="Jiang B.G."/>
            <person name="Yang W.F."/>
            <person name="Lam T.T."/>
            <person name="Chang Q.C."/>
            <person name="Ding S.J."/>
            <person name="Wang X.J."/>
            <person name="Zhu J.G."/>
            <person name="Ruan X.D."/>
            <person name="Zhao L."/>
            <person name="Wei J.T."/>
            <person name="Ye R.Z."/>
            <person name="Que T.C."/>
            <person name="Du C.H."/>
            <person name="Zhou Y.H."/>
            <person name="Cheng J.X."/>
            <person name="Dai P.F."/>
            <person name="Guo W.B."/>
            <person name="Han X.H."/>
            <person name="Huang E.J."/>
            <person name="Li L.F."/>
            <person name="Wei W."/>
            <person name="Gao Y.C."/>
            <person name="Liu J.Z."/>
            <person name="Shao H.Z."/>
            <person name="Wang X."/>
            <person name="Wang C.C."/>
            <person name="Yang T.C."/>
            <person name="Huo Q.B."/>
            <person name="Li W."/>
            <person name="Chen H.Y."/>
            <person name="Chen S.E."/>
            <person name="Zhou L.G."/>
            <person name="Ni X.B."/>
            <person name="Tian J.H."/>
            <person name="Sheng Y."/>
            <person name="Liu T."/>
            <person name="Pan Y.S."/>
            <person name="Xia L.Y."/>
            <person name="Li J."/>
            <person name="Zhao F."/>
            <person name="Cao W.C."/>
        </authorList>
    </citation>
    <scope>NUCLEOTIDE SEQUENCE</scope>
    <source>
        <strain evidence="7">Rmic-2018</strain>
    </source>
</reference>
<organism evidence="7 8">
    <name type="scientific">Rhipicephalus microplus</name>
    <name type="common">Cattle tick</name>
    <name type="synonym">Boophilus microplus</name>
    <dbReference type="NCBI Taxonomy" id="6941"/>
    <lineage>
        <taxon>Eukaryota</taxon>
        <taxon>Metazoa</taxon>
        <taxon>Ecdysozoa</taxon>
        <taxon>Arthropoda</taxon>
        <taxon>Chelicerata</taxon>
        <taxon>Arachnida</taxon>
        <taxon>Acari</taxon>
        <taxon>Parasitiformes</taxon>
        <taxon>Ixodida</taxon>
        <taxon>Ixodoidea</taxon>
        <taxon>Ixodidae</taxon>
        <taxon>Rhipicephalinae</taxon>
        <taxon>Rhipicephalus</taxon>
        <taxon>Boophilus</taxon>
    </lineage>
</organism>
<dbReference type="SUPFAM" id="SSF47762">
    <property type="entry name" value="PAH2 domain"/>
    <property type="match status" value="1"/>
</dbReference>
<feature type="compositionally biased region" description="Polar residues" evidence="6">
    <location>
        <begin position="11"/>
        <end position="25"/>
    </location>
</feature>
<dbReference type="GO" id="GO:0006355">
    <property type="term" value="P:regulation of DNA-templated transcription"/>
    <property type="evidence" value="ECO:0007669"/>
    <property type="project" value="InterPro"/>
</dbReference>
<dbReference type="AlphaFoldDB" id="A0A9J6EWR8"/>
<evidence type="ECO:0000313" key="8">
    <source>
        <dbReference type="Proteomes" id="UP000821866"/>
    </source>
</evidence>
<dbReference type="InterPro" id="IPR052435">
    <property type="entry name" value="YY1-Transcr_Regul"/>
</dbReference>
<comment type="subcellular location">
    <subcellularLocation>
        <location evidence="1 5">Nucleus</location>
    </subcellularLocation>
</comment>
<keyword evidence="3" id="KW-0804">Transcription</keyword>
<feature type="compositionally biased region" description="Polar residues" evidence="6">
    <location>
        <begin position="1202"/>
        <end position="1211"/>
    </location>
</feature>